<dbReference type="SMART" id="SM00382">
    <property type="entry name" value="AAA"/>
    <property type="match status" value="1"/>
</dbReference>
<comment type="caution">
    <text evidence="2">The sequence shown here is derived from an EMBL/GenBank/DDBJ whole genome shotgun (WGS) entry which is preliminary data.</text>
</comment>
<dbReference type="Proteomes" id="UP001260872">
    <property type="component" value="Unassembled WGS sequence"/>
</dbReference>
<keyword evidence="2" id="KW-0067">ATP-binding</keyword>
<gene>
    <name evidence="2" type="ORF">RH857_13065</name>
</gene>
<evidence type="ECO:0000313" key="3">
    <source>
        <dbReference type="Proteomes" id="UP001260872"/>
    </source>
</evidence>
<dbReference type="PANTHER" id="PTHR23077:SF198">
    <property type="entry name" value="ATP-DEPENDENT ZINC METALLOPROTEASE FTSH"/>
    <property type="match status" value="1"/>
</dbReference>
<protein>
    <submittedName>
        <fullName evidence="2">ATP-binding protein</fullName>
    </submittedName>
</protein>
<evidence type="ECO:0000259" key="1">
    <source>
        <dbReference type="SMART" id="SM00382"/>
    </source>
</evidence>
<dbReference type="InterPro" id="IPR050168">
    <property type="entry name" value="AAA_ATPase_domain"/>
</dbReference>
<proteinExistence type="predicted"/>
<keyword evidence="3" id="KW-1185">Reference proteome</keyword>
<feature type="domain" description="AAA+ ATPase" evidence="1">
    <location>
        <begin position="121"/>
        <end position="253"/>
    </location>
</feature>
<dbReference type="SUPFAM" id="SSF52540">
    <property type="entry name" value="P-loop containing nucleoside triphosphate hydrolases"/>
    <property type="match status" value="1"/>
</dbReference>
<dbReference type="GO" id="GO:0005524">
    <property type="term" value="F:ATP binding"/>
    <property type="evidence" value="ECO:0007669"/>
    <property type="project" value="UniProtKB-KW"/>
</dbReference>
<dbReference type="InterPro" id="IPR027417">
    <property type="entry name" value="P-loop_NTPase"/>
</dbReference>
<dbReference type="CDD" id="cd19481">
    <property type="entry name" value="RecA-like_protease"/>
    <property type="match status" value="1"/>
</dbReference>
<name>A0ABU1FWI7_9MICC</name>
<evidence type="ECO:0000313" key="2">
    <source>
        <dbReference type="EMBL" id="MDR5713053.1"/>
    </source>
</evidence>
<keyword evidence="2" id="KW-0547">Nucleotide-binding</keyword>
<dbReference type="RefSeq" id="WP_310538421.1">
    <property type="nucleotide sequence ID" value="NZ_BAAAOC010000066.1"/>
</dbReference>
<dbReference type="PANTHER" id="PTHR23077">
    <property type="entry name" value="AAA-FAMILY ATPASE"/>
    <property type="match status" value="1"/>
</dbReference>
<organism evidence="2 3">
    <name type="scientific">Nesterenkonia flava</name>
    <dbReference type="NCBI Taxonomy" id="469799"/>
    <lineage>
        <taxon>Bacteria</taxon>
        <taxon>Bacillati</taxon>
        <taxon>Actinomycetota</taxon>
        <taxon>Actinomycetes</taxon>
        <taxon>Micrococcales</taxon>
        <taxon>Micrococcaceae</taxon>
        <taxon>Nesterenkonia</taxon>
    </lineage>
</organism>
<accession>A0ABU1FWI7</accession>
<dbReference type="EMBL" id="JAVKGT010000051">
    <property type="protein sequence ID" value="MDR5713053.1"/>
    <property type="molecule type" value="Genomic_DNA"/>
</dbReference>
<dbReference type="InterPro" id="IPR003593">
    <property type="entry name" value="AAA+_ATPase"/>
</dbReference>
<dbReference type="Gene3D" id="3.40.50.300">
    <property type="entry name" value="P-loop containing nucleotide triphosphate hydrolases"/>
    <property type="match status" value="1"/>
</dbReference>
<sequence length="332" mass="36512">MTTNDQLKALVKSHADGDDPQFYAVAMQVAAKAARAGNSKFAQELRDLVDDLRDRAEQTSRVAGVVPMTQPRGELGSLLTVTYPDARISDLVLSTDLADRLKHVLLEQRQRESLARHGLKPARRLLLVGPPGTGKTSTARVVAGELGLPLFAIRLDSILTKYMGETAAKLRLIFDALVETRGVYLFDEVDALAGDRAAPNDVGEVRRVLNSFLQFLEEDSSESVIIAATNHPQLLDSALFRRFDTLMDFTLPDAGNIQQVIENRLALFQTSHLSWPRIIAAAEGLSHAEISTGAENAAKRTVLEQRSRIKTDDLVRALADRPRTLPKLEQTT</sequence>
<dbReference type="InterPro" id="IPR003959">
    <property type="entry name" value="ATPase_AAA_core"/>
</dbReference>
<dbReference type="Pfam" id="PF00004">
    <property type="entry name" value="AAA"/>
    <property type="match status" value="1"/>
</dbReference>
<reference evidence="3" key="1">
    <citation type="submission" date="2023-07" db="EMBL/GenBank/DDBJ databases">
        <title>Description of three actinobacteria isolated from air of manufacturing shop in a pharmaceutical factory.</title>
        <authorList>
            <person name="Zhang D.-F."/>
        </authorList>
    </citation>
    <scope>NUCLEOTIDE SEQUENCE [LARGE SCALE GENOMIC DNA]</scope>
    <source>
        <strain evidence="3">CCTCC AB 207010</strain>
    </source>
</reference>